<sequence length="90" mass="9874">MSDLEIFRYIEKSSAVRSAEILEAAGLRCFVGELVVARHYPLFPAIISWQLQTSSLASHEFPELPQAHIRFSYGHTAGGGTEASQVIVLA</sequence>
<dbReference type="Proteomes" id="UP000663419">
    <property type="component" value="Chromosome 1"/>
</dbReference>
<evidence type="ECO:0000313" key="1">
    <source>
        <dbReference type="EMBL" id="QSS49564.1"/>
    </source>
</evidence>
<gene>
    <name evidence="1" type="ORF">I7I53_09958</name>
</gene>
<proteinExistence type="predicted"/>
<dbReference type="AlphaFoldDB" id="A0A8A1LAU9"/>
<organism evidence="1 2">
    <name type="scientific">Ajellomyces capsulatus (strain H88)</name>
    <name type="common">Darling's disease fungus</name>
    <name type="synonym">Histoplasma capsulatum</name>
    <dbReference type="NCBI Taxonomy" id="544711"/>
    <lineage>
        <taxon>Eukaryota</taxon>
        <taxon>Fungi</taxon>
        <taxon>Dikarya</taxon>
        <taxon>Ascomycota</taxon>
        <taxon>Pezizomycotina</taxon>
        <taxon>Eurotiomycetes</taxon>
        <taxon>Eurotiomycetidae</taxon>
        <taxon>Onygenales</taxon>
        <taxon>Ajellomycetaceae</taxon>
        <taxon>Histoplasma</taxon>
    </lineage>
</organism>
<dbReference type="EMBL" id="CP069102">
    <property type="protein sequence ID" value="QSS49564.1"/>
    <property type="molecule type" value="Genomic_DNA"/>
</dbReference>
<evidence type="ECO:0000313" key="2">
    <source>
        <dbReference type="Proteomes" id="UP000663419"/>
    </source>
</evidence>
<protein>
    <submittedName>
        <fullName evidence="1">No significant blast</fullName>
    </submittedName>
</protein>
<dbReference type="VEuPathDB" id="FungiDB:I7I53_09958"/>
<reference evidence="1" key="1">
    <citation type="submission" date="2021-01" db="EMBL/GenBank/DDBJ databases">
        <title>Chromosome-level genome assembly of a human fungal pathogen reveals clustering of transcriptionally co-regulated genes.</title>
        <authorList>
            <person name="Voorhies M."/>
            <person name="Cohen S."/>
            <person name="Shea T.P."/>
            <person name="Petrus S."/>
            <person name="Munoz J.F."/>
            <person name="Poplawski S."/>
            <person name="Goldman W.E."/>
            <person name="Michael T."/>
            <person name="Cuomo C.A."/>
            <person name="Sil A."/>
            <person name="Beyhan S."/>
        </authorList>
    </citation>
    <scope>NUCLEOTIDE SEQUENCE</scope>
    <source>
        <strain evidence="1">H88</strain>
    </source>
</reference>
<accession>A0A8A1LAU9</accession>
<name>A0A8A1LAU9_AJEC8</name>